<dbReference type="AlphaFoldDB" id="A0A9Q3ERW6"/>
<dbReference type="PANTHER" id="PTHR37984">
    <property type="entry name" value="PROTEIN CBG26694"/>
    <property type="match status" value="1"/>
</dbReference>
<dbReference type="PANTHER" id="PTHR37984:SF11">
    <property type="entry name" value="INTEGRASE CATALYTIC DOMAIN-CONTAINING PROTEIN"/>
    <property type="match status" value="1"/>
</dbReference>
<dbReference type="EMBL" id="AVOT02030622">
    <property type="protein sequence ID" value="MBW0523858.1"/>
    <property type="molecule type" value="Genomic_DNA"/>
</dbReference>
<keyword evidence="3" id="KW-0540">Nuclease</keyword>
<name>A0A9Q3ERW6_9BASI</name>
<dbReference type="InterPro" id="IPR043128">
    <property type="entry name" value="Rev_trsase/Diguanyl_cyclase"/>
</dbReference>
<reference evidence="8" key="1">
    <citation type="submission" date="2021-03" db="EMBL/GenBank/DDBJ databases">
        <title>Draft genome sequence of rust myrtle Austropuccinia psidii MF-1, a brazilian biotype.</title>
        <authorList>
            <person name="Quecine M.C."/>
            <person name="Pachon D.M.R."/>
            <person name="Bonatelli M.L."/>
            <person name="Correr F.H."/>
            <person name="Franceschini L.M."/>
            <person name="Leite T.F."/>
            <person name="Margarido G.R.A."/>
            <person name="Almeida C.A."/>
            <person name="Ferrarezi J.A."/>
            <person name="Labate C.A."/>
        </authorList>
    </citation>
    <scope>NUCLEOTIDE SEQUENCE</scope>
    <source>
        <strain evidence="8">MF-1</strain>
    </source>
</reference>
<gene>
    <name evidence="8" type="ORF">O181_063573</name>
</gene>
<evidence type="ECO:0000256" key="6">
    <source>
        <dbReference type="ARBA" id="ARBA00022918"/>
    </source>
</evidence>
<dbReference type="InterPro" id="IPR043502">
    <property type="entry name" value="DNA/RNA_pol_sf"/>
</dbReference>
<evidence type="ECO:0000313" key="9">
    <source>
        <dbReference type="Proteomes" id="UP000765509"/>
    </source>
</evidence>
<evidence type="ECO:0000256" key="4">
    <source>
        <dbReference type="ARBA" id="ARBA00022759"/>
    </source>
</evidence>
<dbReference type="GO" id="GO:0016787">
    <property type="term" value="F:hydrolase activity"/>
    <property type="evidence" value="ECO:0007669"/>
    <property type="project" value="UniProtKB-KW"/>
</dbReference>
<keyword evidence="2" id="KW-0548">Nucleotidyltransferase</keyword>
<dbReference type="InterPro" id="IPR050951">
    <property type="entry name" value="Retrovirus_Pol_polyprotein"/>
</dbReference>
<dbReference type="InterPro" id="IPR041373">
    <property type="entry name" value="RT_RNaseH"/>
</dbReference>
<sequence>MLCSSFGHSRTFCIIQRKKNLKNKFSKIQNISTPLNKKERRGFFVFCAYVRIFIQNLSKVASPFRRLTREDVDWDWDKKCEALHKLRKIFGEEIALKKFDYDKGGGKIKSEVDSSYIAAGEVLAQEDKEGKDRLVLYESIKFSKLESKYSQPKLKLCGVSKILKKLKAIIWGQHFEFQVGFKALIEIINTPCLPNAPMTRWVAFIQLFSFYFVHKAGNTLTIPFWLSRRQKNSEEDEDPPEFH</sequence>
<feature type="domain" description="Reverse transcriptase RNase H-like" evidence="7">
    <location>
        <begin position="111"/>
        <end position="207"/>
    </location>
</feature>
<evidence type="ECO:0000256" key="1">
    <source>
        <dbReference type="ARBA" id="ARBA00022679"/>
    </source>
</evidence>
<evidence type="ECO:0000313" key="8">
    <source>
        <dbReference type="EMBL" id="MBW0523858.1"/>
    </source>
</evidence>
<comment type="caution">
    <text evidence="8">The sequence shown here is derived from an EMBL/GenBank/DDBJ whole genome shotgun (WGS) entry which is preliminary data.</text>
</comment>
<keyword evidence="9" id="KW-1185">Reference proteome</keyword>
<dbReference type="GO" id="GO:0003964">
    <property type="term" value="F:RNA-directed DNA polymerase activity"/>
    <property type="evidence" value="ECO:0007669"/>
    <property type="project" value="UniProtKB-KW"/>
</dbReference>
<keyword evidence="6" id="KW-0695">RNA-directed DNA polymerase</keyword>
<keyword evidence="1" id="KW-0808">Transferase</keyword>
<dbReference type="OrthoDB" id="2286242at2759"/>
<keyword evidence="4" id="KW-0255">Endonuclease</keyword>
<dbReference type="Pfam" id="PF17917">
    <property type="entry name" value="RT_RNaseH"/>
    <property type="match status" value="1"/>
</dbReference>
<dbReference type="GO" id="GO:0004519">
    <property type="term" value="F:endonuclease activity"/>
    <property type="evidence" value="ECO:0007669"/>
    <property type="project" value="UniProtKB-KW"/>
</dbReference>
<protein>
    <recommendedName>
        <fullName evidence="7">Reverse transcriptase RNase H-like domain-containing protein</fullName>
    </recommendedName>
</protein>
<proteinExistence type="predicted"/>
<evidence type="ECO:0000256" key="5">
    <source>
        <dbReference type="ARBA" id="ARBA00022801"/>
    </source>
</evidence>
<organism evidence="8 9">
    <name type="scientific">Austropuccinia psidii MF-1</name>
    <dbReference type="NCBI Taxonomy" id="1389203"/>
    <lineage>
        <taxon>Eukaryota</taxon>
        <taxon>Fungi</taxon>
        <taxon>Dikarya</taxon>
        <taxon>Basidiomycota</taxon>
        <taxon>Pucciniomycotina</taxon>
        <taxon>Pucciniomycetes</taxon>
        <taxon>Pucciniales</taxon>
        <taxon>Sphaerophragmiaceae</taxon>
        <taxon>Austropuccinia</taxon>
    </lineage>
</organism>
<accession>A0A9Q3ERW6</accession>
<dbReference type="Gene3D" id="3.30.70.270">
    <property type="match status" value="1"/>
</dbReference>
<dbReference type="Proteomes" id="UP000765509">
    <property type="component" value="Unassembled WGS sequence"/>
</dbReference>
<dbReference type="SUPFAM" id="SSF56672">
    <property type="entry name" value="DNA/RNA polymerases"/>
    <property type="match status" value="1"/>
</dbReference>
<keyword evidence="5" id="KW-0378">Hydrolase</keyword>
<evidence type="ECO:0000259" key="7">
    <source>
        <dbReference type="Pfam" id="PF17917"/>
    </source>
</evidence>
<evidence type="ECO:0000256" key="3">
    <source>
        <dbReference type="ARBA" id="ARBA00022722"/>
    </source>
</evidence>
<evidence type="ECO:0000256" key="2">
    <source>
        <dbReference type="ARBA" id="ARBA00022695"/>
    </source>
</evidence>